<sequence>MTNTRQKIVIGAEDDISLEAVLEKSVRIPQEPLSDRQLREIEAQSESMGFARRQNRKRSPYVIQKNIKIRVGMDELLAELGQAIGSKSDQETFDIAISKLVESVGSVRLTAMLENIAAKK</sequence>
<dbReference type="Proteomes" id="UP000278437">
    <property type="component" value="Plasmid pSTH1"/>
</dbReference>
<dbReference type="GeneID" id="39490284"/>
<proteinExistence type="predicted"/>
<accession>A0ABM7DXJ9</accession>
<evidence type="ECO:0000313" key="1">
    <source>
        <dbReference type="EMBL" id="AZQ13300.1"/>
    </source>
</evidence>
<keyword evidence="1" id="KW-0614">Plasmid</keyword>
<dbReference type="RefSeq" id="WP_126169643.1">
    <property type="nucleotide sequence ID" value="NZ_CP020374.1"/>
</dbReference>
<organism evidence="1 2">
    <name type="scientific">Shewanella khirikhana</name>
    <dbReference type="NCBI Taxonomy" id="1965282"/>
    <lineage>
        <taxon>Bacteria</taxon>
        <taxon>Pseudomonadati</taxon>
        <taxon>Pseudomonadota</taxon>
        <taxon>Gammaproteobacteria</taxon>
        <taxon>Alteromonadales</taxon>
        <taxon>Shewanellaceae</taxon>
        <taxon>Shewanella</taxon>
    </lineage>
</organism>
<protein>
    <submittedName>
        <fullName evidence="1">Uncharacterized protein</fullName>
    </submittedName>
</protein>
<reference evidence="1 2" key="1">
    <citation type="submission" date="2017-03" db="EMBL/GenBank/DDBJ databases">
        <title>Full genome sequence of a non-lethal Shewanella isolate that potentiates virulence of Vibio parahaemolyticus causing acute hepatopancreatic necrosis disease (AHPND) in shrimp.</title>
        <authorList>
            <person name="Prachumwat A."/>
            <person name="Sritunyalucksana K."/>
        </authorList>
    </citation>
    <scope>NUCLEOTIDE SEQUENCE [LARGE SCALE GENOMIC DNA]</scope>
    <source>
        <strain evidence="1 2">TH2012</strain>
        <plasmid evidence="2">psth1</plasmid>
    </source>
</reference>
<dbReference type="EMBL" id="CP020374">
    <property type="protein sequence ID" value="AZQ13300.1"/>
    <property type="molecule type" value="Genomic_DNA"/>
</dbReference>
<geneLocation type="plasmid" evidence="2">
    <name>psth1</name>
</geneLocation>
<gene>
    <name evidence="1" type="ORF">STH12_04274</name>
</gene>
<name>A0ABM7DXJ9_9GAMM</name>
<evidence type="ECO:0000313" key="2">
    <source>
        <dbReference type="Proteomes" id="UP000278437"/>
    </source>
</evidence>
<keyword evidence="2" id="KW-1185">Reference proteome</keyword>